<evidence type="ECO:0000256" key="3">
    <source>
        <dbReference type="ARBA" id="ARBA00022525"/>
    </source>
</evidence>
<comment type="caution">
    <text evidence="7">The sequence shown here is derived from an EMBL/GenBank/DDBJ whole genome shotgun (WGS) entry which is preliminary data.</text>
</comment>
<dbReference type="AlphaFoldDB" id="A0A9W6YJ53"/>
<dbReference type="InterPro" id="IPR031825">
    <property type="entry name" value="RXLR"/>
</dbReference>
<evidence type="ECO:0000256" key="2">
    <source>
        <dbReference type="ARBA" id="ARBA00010400"/>
    </source>
</evidence>
<protein>
    <recommendedName>
        <fullName evidence="5">RxLR effector protein</fullName>
    </recommendedName>
</protein>
<comment type="function">
    <text evidence="5">Effector that suppresses plant defense responses during pathogen infection.</text>
</comment>
<keyword evidence="8" id="KW-1185">Reference proteome</keyword>
<comment type="subcellular location">
    <subcellularLocation>
        <location evidence="1 5">Secreted</location>
    </subcellularLocation>
</comment>
<evidence type="ECO:0000313" key="7">
    <source>
        <dbReference type="EMBL" id="GMF64911.1"/>
    </source>
</evidence>
<proteinExistence type="inferred from homology"/>
<gene>
    <name evidence="7" type="ORF">Plil01_001765900</name>
</gene>
<dbReference type="Pfam" id="PF16810">
    <property type="entry name" value="RXLR"/>
    <property type="match status" value="1"/>
</dbReference>
<keyword evidence="3 5" id="KW-0964">Secreted</keyword>
<feature type="region of interest" description="Disordered" evidence="6">
    <location>
        <begin position="19"/>
        <end position="87"/>
    </location>
</feature>
<keyword evidence="4 5" id="KW-0732">Signal</keyword>
<evidence type="ECO:0000256" key="1">
    <source>
        <dbReference type="ARBA" id="ARBA00004613"/>
    </source>
</evidence>
<sequence>MLVVTLVLFIFLVSSNAFPTSTNTARTTNSKMNSPDSLPSSFTARNNLVASRLLRSHERTSVGGNSDRGTDNEERVNVPGPSTVSELASKVSPYTQSLAFFCG</sequence>
<comment type="similarity">
    <text evidence="2 5">Belongs to the RxLR effector family.</text>
</comment>
<evidence type="ECO:0000256" key="5">
    <source>
        <dbReference type="RuleBase" id="RU367124"/>
    </source>
</evidence>
<reference evidence="7" key="1">
    <citation type="submission" date="2023-04" db="EMBL/GenBank/DDBJ databases">
        <title>Phytophthora lilii NBRC 32176.</title>
        <authorList>
            <person name="Ichikawa N."/>
            <person name="Sato H."/>
            <person name="Tonouchi N."/>
        </authorList>
    </citation>
    <scope>NUCLEOTIDE SEQUENCE</scope>
    <source>
        <strain evidence="7">NBRC 32176</strain>
    </source>
</reference>
<evidence type="ECO:0000313" key="8">
    <source>
        <dbReference type="Proteomes" id="UP001165083"/>
    </source>
</evidence>
<comment type="domain">
    <text evidence="5">The RxLR-dEER motif acts to carry the protein into the host cell cytoplasm through binding to cell surface phosphatidylinositol-3-phosphate.</text>
</comment>
<evidence type="ECO:0000256" key="6">
    <source>
        <dbReference type="SAM" id="MobiDB-lite"/>
    </source>
</evidence>
<feature type="compositionally biased region" description="Polar residues" evidence="6">
    <location>
        <begin position="19"/>
        <end position="49"/>
    </location>
</feature>
<accession>A0A9W6YJ53</accession>
<evidence type="ECO:0000256" key="4">
    <source>
        <dbReference type="ARBA" id="ARBA00022729"/>
    </source>
</evidence>
<organism evidence="7 8">
    <name type="scientific">Phytophthora lilii</name>
    <dbReference type="NCBI Taxonomy" id="2077276"/>
    <lineage>
        <taxon>Eukaryota</taxon>
        <taxon>Sar</taxon>
        <taxon>Stramenopiles</taxon>
        <taxon>Oomycota</taxon>
        <taxon>Peronosporomycetes</taxon>
        <taxon>Peronosporales</taxon>
        <taxon>Peronosporaceae</taxon>
        <taxon>Phytophthora</taxon>
    </lineage>
</organism>
<name>A0A9W6YJ53_9STRA</name>
<dbReference type="Proteomes" id="UP001165083">
    <property type="component" value="Unassembled WGS sequence"/>
</dbReference>
<feature type="chain" id="PRO_5040744971" description="RxLR effector protein" evidence="5">
    <location>
        <begin position="18"/>
        <end position="103"/>
    </location>
</feature>
<feature type="signal peptide" evidence="5">
    <location>
        <begin position="1"/>
        <end position="17"/>
    </location>
</feature>
<dbReference type="EMBL" id="BSXW01012436">
    <property type="protein sequence ID" value="GMF64911.1"/>
    <property type="molecule type" value="Genomic_DNA"/>
</dbReference>